<dbReference type="PANTHER" id="PTHR22550:SF5">
    <property type="entry name" value="LEUCINE ZIPPER PROTEIN 4"/>
    <property type="match status" value="1"/>
</dbReference>
<keyword evidence="3" id="KW-0812">Transmembrane</keyword>
<dbReference type="AlphaFoldDB" id="A0A3M8DNM6"/>
<protein>
    <submittedName>
        <fullName evidence="4">Spore germination protein</fullName>
    </submittedName>
</protein>
<dbReference type="GO" id="GO:0009847">
    <property type="term" value="P:spore germination"/>
    <property type="evidence" value="ECO:0007669"/>
    <property type="project" value="InterPro"/>
</dbReference>
<dbReference type="InterPro" id="IPR050768">
    <property type="entry name" value="UPF0353/GerABKA_families"/>
</dbReference>
<accession>A0A3M8DNM6</accession>
<comment type="similarity">
    <text evidence="1">Belongs to the GerABKA family.</text>
</comment>
<dbReference type="OrthoDB" id="9772630at2"/>
<keyword evidence="5" id="KW-1185">Reference proteome</keyword>
<reference evidence="4 5" key="1">
    <citation type="submission" date="2018-10" db="EMBL/GenBank/DDBJ databases">
        <title>Phylogenomics of Brevibacillus.</title>
        <authorList>
            <person name="Dunlap C."/>
        </authorList>
    </citation>
    <scope>NUCLEOTIDE SEQUENCE [LARGE SCALE GENOMIC DNA]</scope>
    <source>
        <strain evidence="4 5">JCM 15716</strain>
    </source>
</reference>
<name>A0A3M8DNM6_9BACL</name>
<dbReference type="Pfam" id="PF03323">
    <property type="entry name" value="GerA"/>
    <property type="match status" value="1"/>
</dbReference>
<organism evidence="4 5">
    <name type="scientific">Brevibacillus fluminis</name>
    <dbReference type="NCBI Taxonomy" id="511487"/>
    <lineage>
        <taxon>Bacteria</taxon>
        <taxon>Bacillati</taxon>
        <taxon>Bacillota</taxon>
        <taxon>Bacilli</taxon>
        <taxon>Bacillales</taxon>
        <taxon>Paenibacillaceae</taxon>
        <taxon>Brevibacillus</taxon>
    </lineage>
</organism>
<gene>
    <name evidence="4" type="ORF">EDM56_11010</name>
</gene>
<evidence type="ECO:0000256" key="3">
    <source>
        <dbReference type="SAM" id="Phobius"/>
    </source>
</evidence>
<dbReference type="PANTHER" id="PTHR22550">
    <property type="entry name" value="SPORE GERMINATION PROTEIN"/>
    <property type="match status" value="1"/>
</dbReference>
<feature type="transmembrane region" description="Helical" evidence="3">
    <location>
        <begin position="410"/>
        <end position="435"/>
    </location>
</feature>
<evidence type="ECO:0000256" key="1">
    <source>
        <dbReference type="ARBA" id="ARBA00005278"/>
    </source>
</evidence>
<evidence type="ECO:0000313" key="4">
    <source>
        <dbReference type="EMBL" id="RNB89700.1"/>
    </source>
</evidence>
<feature type="transmembrane region" description="Helical" evidence="3">
    <location>
        <begin position="287"/>
        <end position="309"/>
    </location>
</feature>
<sequence>MQVDLNLQTNVKENIAAIERCLHYTQDLIVKTVEVDEHHSFTVLYFSDLSDPSNLLKSLLTTMAQTAFISTPIENMVASLLVTEARSVIKINTLDEAMTILINGNSLFLFEGVDHAIAVETAAIKTRSIQEPESEVTIKGPHDGFIELLGTNIALVRFHCPSTLLTVEYHELGTVTQNKIAILSMKGIVSEQLLEEIRSRLASIPNEAILDVNYIEEWITDDRMTPFPLLESTSRPDRVVGALLEGRVALMVNGVPTALLAPFVFLQSFQISEDYYWRYHISSLLRLLRLFCAFVTLYLPAFFVATITFHHEFLPTPFLMTIAQGREPVPYPTIVEVLLMEGVFEILREAGIRLPRQVGSAVSIVGALVLGQAAVQAGIVSPVTVLLVAFTGICSFTLPSNNGAYAIRILRFLVIIVGGFLGYVGLITIGILLLIHMASLRSFGVPYLSPVAPANLTHMSDVLIRRPLNLNKKRHTFFRTKRS</sequence>
<evidence type="ECO:0000256" key="2">
    <source>
        <dbReference type="ARBA" id="ARBA00023136"/>
    </source>
</evidence>
<feature type="transmembrane region" description="Helical" evidence="3">
    <location>
        <begin position="248"/>
        <end position="266"/>
    </location>
</feature>
<keyword evidence="2 3" id="KW-0472">Membrane</keyword>
<comment type="caution">
    <text evidence="4">The sequence shown here is derived from an EMBL/GenBank/DDBJ whole genome shotgun (WGS) entry which is preliminary data.</text>
</comment>
<proteinExistence type="inferred from homology"/>
<dbReference type="InterPro" id="IPR004995">
    <property type="entry name" value="Spore_Ger"/>
</dbReference>
<dbReference type="Proteomes" id="UP000271031">
    <property type="component" value="Unassembled WGS sequence"/>
</dbReference>
<feature type="transmembrane region" description="Helical" evidence="3">
    <location>
        <begin position="379"/>
        <end position="398"/>
    </location>
</feature>
<evidence type="ECO:0000313" key="5">
    <source>
        <dbReference type="Proteomes" id="UP000271031"/>
    </source>
</evidence>
<dbReference type="RefSeq" id="WP_122917954.1">
    <property type="nucleotide sequence ID" value="NZ_RHHQ01000008.1"/>
</dbReference>
<dbReference type="EMBL" id="RHHQ01000008">
    <property type="protein sequence ID" value="RNB89700.1"/>
    <property type="molecule type" value="Genomic_DNA"/>
</dbReference>
<dbReference type="PIRSF" id="PIRSF005690">
    <property type="entry name" value="GerBA"/>
    <property type="match status" value="1"/>
</dbReference>
<dbReference type="GO" id="GO:0016020">
    <property type="term" value="C:membrane"/>
    <property type="evidence" value="ECO:0007669"/>
    <property type="project" value="InterPro"/>
</dbReference>
<keyword evidence="3" id="KW-1133">Transmembrane helix</keyword>